<feature type="region of interest" description="Disordered" evidence="2">
    <location>
        <begin position="1311"/>
        <end position="1345"/>
    </location>
</feature>
<dbReference type="InterPro" id="IPR000409">
    <property type="entry name" value="BEACH_dom"/>
</dbReference>
<dbReference type="PANTHER" id="PTHR46866">
    <property type="entry name" value="GH12955P"/>
    <property type="match status" value="1"/>
</dbReference>
<dbReference type="InterPro" id="IPR011009">
    <property type="entry name" value="Kinase-like_dom_sf"/>
</dbReference>
<comment type="subcellular location">
    <subcellularLocation>
        <location evidence="1">Cytoplasmic vesicle</location>
        <location evidence="1">Autophagosome</location>
    </subcellularLocation>
</comment>
<dbReference type="Pfam" id="PF02138">
    <property type="entry name" value="Beach"/>
    <property type="match status" value="1"/>
</dbReference>
<dbReference type="EnsemblMetazoa" id="GPAI012989-RA">
    <property type="protein sequence ID" value="GPAI012989-PA"/>
    <property type="gene ID" value="GPAI012989"/>
</dbReference>
<evidence type="ECO:0000256" key="2">
    <source>
        <dbReference type="SAM" id="MobiDB-lite"/>
    </source>
</evidence>
<dbReference type="InterPro" id="IPR036322">
    <property type="entry name" value="WD40_repeat_dom_sf"/>
</dbReference>
<evidence type="ECO:0000259" key="3">
    <source>
        <dbReference type="PROSITE" id="PS50197"/>
    </source>
</evidence>
<evidence type="ECO:0000256" key="1">
    <source>
        <dbReference type="ARBA" id="ARBA00004419"/>
    </source>
</evidence>
<dbReference type="Gene3D" id="2.130.10.10">
    <property type="entry name" value="YVTN repeat-like/Quinoprotein amine dehydrogenase"/>
    <property type="match status" value="2"/>
</dbReference>
<dbReference type="SUPFAM" id="SSF50978">
    <property type="entry name" value="WD40 repeat-like"/>
    <property type="match status" value="1"/>
</dbReference>
<dbReference type="Gene3D" id="1.10.1540.10">
    <property type="entry name" value="BEACH domain"/>
    <property type="match status" value="1"/>
</dbReference>
<dbReference type="CDD" id="cd06071">
    <property type="entry name" value="Beach"/>
    <property type="match status" value="1"/>
</dbReference>
<feature type="compositionally biased region" description="Basic and acidic residues" evidence="2">
    <location>
        <begin position="1205"/>
        <end position="1216"/>
    </location>
</feature>
<dbReference type="Pfam" id="PF00400">
    <property type="entry name" value="WD40"/>
    <property type="match status" value="2"/>
</dbReference>
<dbReference type="SMART" id="SM00320">
    <property type="entry name" value="WD40"/>
    <property type="match status" value="5"/>
</dbReference>
<protein>
    <recommendedName>
        <fullName evidence="3">BEACH domain-containing protein</fullName>
    </recommendedName>
</protein>
<dbReference type="Proteomes" id="UP000092445">
    <property type="component" value="Unassembled WGS sequence"/>
</dbReference>
<organism evidence="4 5">
    <name type="scientific">Glossina pallidipes</name>
    <name type="common">Tsetse fly</name>
    <dbReference type="NCBI Taxonomy" id="7398"/>
    <lineage>
        <taxon>Eukaryota</taxon>
        <taxon>Metazoa</taxon>
        <taxon>Ecdysozoa</taxon>
        <taxon>Arthropoda</taxon>
        <taxon>Hexapoda</taxon>
        <taxon>Insecta</taxon>
        <taxon>Pterygota</taxon>
        <taxon>Neoptera</taxon>
        <taxon>Endopterygota</taxon>
        <taxon>Diptera</taxon>
        <taxon>Brachycera</taxon>
        <taxon>Muscomorpha</taxon>
        <taxon>Hippoboscoidea</taxon>
        <taxon>Glossinidae</taxon>
        <taxon>Glossina</taxon>
    </lineage>
</organism>
<keyword evidence="5" id="KW-1185">Reference proteome</keyword>
<feature type="compositionally biased region" description="Polar residues" evidence="2">
    <location>
        <begin position="657"/>
        <end position="666"/>
    </location>
</feature>
<feature type="region of interest" description="Disordered" evidence="2">
    <location>
        <begin position="1202"/>
        <end position="1224"/>
    </location>
</feature>
<proteinExistence type="predicted"/>
<dbReference type="STRING" id="7398.A0A1A9ZFH5"/>
<dbReference type="PANTHER" id="PTHR46866:SF1">
    <property type="entry name" value="GH12955P"/>
    <property type="match status" value="1"/>
</dbReference>
<name>A0A1A9ZFH5_GLOPL</name>
<feature type="domain" description="BEACH" evidence="3">
    <location>
        <begin position="352"/>
        <end position="633"/>
    </location>
</feature>
<dbReference type="InterPro" id="IPR015943">
    <property type="entry name" value="WD40/YVTN_repeat-like_dom_sf"/>
</dbReference>
<dbReference type="PROSITE" id="PS50197">
    <property type="entry name" value="BEACH"/>
    <property type="match status" value="1"/>
</dbReference>
<sequence length="2067" mass="234677">MYSCERTLDLKKGVNMENICSEIGINLQHVADTSVEQRYQLICDKQWLQTLERKRKISTFPVYPRLDRRAHPEGILEHPWTKILVQIYKKQPHTKVFPLPRSNGEYVGLEDDFGSTLPLTYSQAVFDITQTNFRNIWEYNYKNFAGTHLPSGNRNQKLNKSPTTDLLGYDKVLRELIQIVFRCPIIHSKLDREKDDFTFPRSAEEHKPNIHSNIMPALIAIETSSHFAIFFYPPCVATSLYDCITYSPAILSKNYNQSLFIIYQILQLTRAMHRRCLLLGDLSLQDILVADNLWVLVIPPLESNILIYSPPEDATHCTSDAFNDLEMDQKCMIDLDEDREEYLDLKVDLKFAYDLGQFSLRDYCEMWCNGQVSNYDYLTILNNAAGRSIKNPSYHHIMPWVTDFTTRNGLNWRDLSKSKYRLNKGDIHLDLMFSHAHCSQFTVQEKDQVHTTPQQVAHHVSDFLSEITYFVYMARRTPQHILREHVRPIWVPAEYPVSIQRLQEWTPDECIPEFYSDPMIFKSIHEDLPDLELPSWASCPEDFICKHREALESQYVSERLQHWIDLNFGYKLSGKAAIKSKNVCLSMVDQHKNICRQGIVQLFSHPHPAKQVPNPWFSRQAPRIQNILPQSLRTTERTPSKICGKHLPDDSKRLARSSENLHQSSDSLDKVETHCTRSVGGNSPRLSLKTHPPNAQEETNKTSNFYMCTNFIELPKSYNPVALLQSIESTQTFINKTFPLQKRTENAREKLLGSDLLFEDCSEDHSFTNQLFNDFSPAELTGNKTKLKTNLASRSLRNSFYSQLQENNIKDLRILGCLIIELFAMARLRPLLSPNFPAKFEERLKACQTVKSLHQQDIPKCLRYITSLLLDFNDKDLVTKEGLPLPTADQILQPIYYNILIPFPTSYYACYALLRSLRSFDVASTLLELYTHFHCNGLECSQYKDIDCTRVLFERKIAECKVMSCCAHIGSLLEPTAYEQFVPVDILLPHIIELLCNEHTSILTAWNLFDSVAQALGTKLTQKQLLQPVMKLYDVESFERGMTSVRNRASNETLTDANAQLRFSTSSSFKSRKSVKLYHHSFLLRLIVRFGLKCFLQNFIAPLIEAVGGYKEPEDGNGLHYHSILNGRRTSRNLSLSIVNIDRQEGCSDTLRSAEKAEQQFEDNTLSEEGEDSKHDIEDVFSFDDDVNSDAHISASDHISNKSLDSLDMRPTTAEEAKEEDESTPEKLAISEIIYGSKISNNSIEETDKISLSGQNVGETAAIATQLGPRSPTVAIPANIFRRSYQLNTIDCDIGSRKSIDSFEIMQQAVDEEEEFSEAQRRNRKSLSEGGSKADTNLEGEGDVTDGCDSLQASVISKMSEVKALQNNRIAEMSAESLVWLSHRLGPVLTCRFITKNLLKMLTLCYVGQENLLPESGASAEFNNLNYFTVSDARVVGDHSAIRVLECLMSITALYGEQVILLQYFPHISELIATGTKRITTSLEGAIISTLQLLKYLIPCLTDTTIMEHLKVVKDVFLNAIILPVLDFLNSTNVLMPSGYLGRSVLARKLIDAVYVLCVRIGSDMTREHLCVSVLQPFFQIFDKAYGRDASAEELHHRRRETEELRDVFCTALAHSAYLAFLRFLGDETMRRSLLNFEFIVTLCHEFEQPHYKSCDTKFSATDDAVDSPIDRRSELAQEMSVANSFGTQVIGNRLEVANAKVKETPQHVDSLETLDMVTYKLEHLPTTRYLKGNWLAYWRHEITRSDKDTNLNLKQIKLQSFVGHTNSVRALLVLDNENSFISASKAIYYLQDKTVKLWSLRSEGDGSKITSCQFTYTAHRKSIHSLTFLESARFVVSCDSGVHMWDPFIGRPLGILDNPKHNAVTVVKCLPSPSPLVVAGTAEASVKIIDSRCMQYVNEWRLSPYTQFNATVRCLTVAPSSNWLAVGLSTGSIVMLDTRTGILMNSWRPMECDLLQLCAPNDQQLISSALDHSLAVWHANDGILHYQLAPPPEPAHYLQTIGSELVYATTGNRIGIYSDLSNSHAIHTVAKLRSENFKGVLTSLAALPLNRAFLAGNESGNISLLC</sequence>
<accession>A0A1A9ZFH5</accession>
<dbReference type="InterPro" id="IPR001680">
    <property type="entry name" value="WD40_rpt"/>
</dbReference>
<evidence type="ECO:0000313" key="5">
    <source>
        <dbReference type="Proteomes" id="UP000092445"/>
    </source>
</evidence>
<reference evidence="5" key="1">
    <citation type="submission" date="2014-03" db="EMBL/GenBank/DDBJ databases">
        <authorList>
            <person name="Aksoy S."/>
            <person name="Warren W."/>
            <person name="Wilson R.K."/>
        </authorList>
    </citation>
    <scope>NUCLEOTIDE SEQUENCE [LARGE SCALE GENOMIC DNA]</scope>
    <source>
        <strain evidence="5">IAEA</strain>
    </source>
</reference>
<dbReference type="SMART" id="SM01026">
    <property type="entry name" value="Beach"/>
    <property type="match status" value="1"/>
</dbReference>
<reference evidence="4" key="2">
    <citation type="submission" date="2020-05" db="UniProtKB">
        <authorList>
            <consortium name="EnsemblMetazoa"/>
        </authorList>
    </citation>
    <scope>IDENTIFICATION</scope>
    <source>
        <strain evidence="4">IAEA</strain>
    </source>
</reference>
<feature type="region of interest" description="Disordered" evidence="2">
    <location>
        <begin position="657"/>
        <end position="699"/>
    </location>
</feature>
<evidence type="ECO:0000313" key="4">
    <source>
        <dbReference type="EnsemblMetazoa" id="GPAI012989-PA"/>
    </source>
</evidence>
<dbReference type="GO" id="GO:0005776">
    <property type="term" value="C:autophagosome"/>
    <property type="evidence" value="ECO:0007669"/>
    <property type="project" value="UniProtKB-SubCell"/>
</dbReference>
<dbReference type="InterPro" id="IPR036372">
    <property type="entry name" value="BEACH_dom_sf"/>
</dbReference>
<dbReference type="SUPFAM" id="SSF56112">
    <property type="entry name" value="Protein kinase-like (PK-like)"/>
    <property type="match status" value="1"/>
</dbReference>
<dbReference type="SUPFAM" id="SSF81837">
    <property type="entry name" value="BEACH domain"/>
    <property type="match status" value="1"/>
</dbReference>
<dbReference type="VEuPathDB" id="VectorBase:GPAI012989"/>